<dbReference type="AlphaFoldDB" id="A0A8J4H8Y6"/>
<dbReference type="SUPFAM" id="SSF55816">
    <property type="entry name" value="5'-nucleotidase (syn. UDP-sugar hydrolase), C-terminal domain"/>
    <property type="match status" value="1"/>
</dbReference>
<dbReference type="PANTHER" id="PTHR11575:SF24">
    <property type="entry name" value="5'-NUCLEOTIDASE"/>
    <property type="match status" value="1"/>
</dbReference>
<dbReference type="Pfam" id="PF02872">
    <property type="entry name" value="5_nucleotid_C"/>
    <property type="match status" value="1"/>
</dbReference>
<dbReference type="Proteomes" id="UP000677918">
    <property type="component" value="Unassembled WGS sequence"/>
</dbReference>
<protein>
    <submittedName>
        <fullName evidence="5">Metallophosphatase</fullName>
    </submittedName>
</protein>
<keyword evidence="6" id="KW-1185">Reference proteome</keyword>
<keyword evidence="2" id="KW-0378">Hydrolase</keyword>
<dbReference type="SUPFAM" id="SSF56300">
    <property type="entry name" value="Metallo-dependent phosphatases"/>
    <property type="match status" value="1"/>
</dbReference>
<proteinExistence type="inferred from homology"/>
<dbReference type="InterPro" id="IPR006179">
    <property type="entry name" value="5_nucleotidase/apyrase"/>
</dbReference>
<dbReference type="InterPro" id="IPR036907">
    <property type="entry name" value="5'-Nucleotdase_C_sf"/>
</dbReference>
<dbReference type="PRINTS" id="PR01607">
    <property type="entry name" value="APYRASEFAMLY"/>
</dbReference>
<accession>A0A8J4H8Y6</accession>
<dbReference type="Pfam" id="PF00149">
    <property type="entry name" value="Metallophos"/>
    <property type="match status" value="1"/>
</dbReference>
<organism evidence="5 6">
    <name type="scientific">Xylanibacillus composti</name>
    <dbReference type="NCBI Taxonomy" id="1572762"/>
    <lineage>
        <taxon>Bacteria</taxon>
        <taxon>Bacillati</taxon>
        <taxon>Bacillota</taxon>
        <taxon>Bacilli</taxon>
        <taxon>Bacillales</taxon>
        <taxon>Paenibacillaceae</taxon>
        <taxon>Xylanibacillus</taxon>
    </lineage>
</organism>
<evidence type="ECO:0000313" key="5">
    <source>
        <dbReference type="EMBL" id="GIQ71273.1"/>
    </source>
</evidence>
<evidence type="ECO:0000256" key="1">
    <source>
        <dbReference type="ARBA" id="ARBA00022729"/>
    </source>
</evidence>
<dbReference type="GO" id="GO:0009166">
    <property type="term" value="P:nucleotide catabolic process"/>
    <property type="evidence" value="ECO:0007669"/>
    <property type="project" value="InterPro"/>
</dbReference>
<comment type="similarity">
    <text evidence="2">Belongs to the 5'-nucleotidase family.</text>
</comment>
<feature type="domain" description="Calcineurin-like phosphoesterase" evidence="3">
    <location>
        <begin position="43"/>
        <end position="257"/>
    </location>
</feature>
<dbReference type="EMBL" id="BOVK01000076">
    <property type="protein sequence ID" value="GIQ71273.1"/>
    <property type="molecule type" value="Genomic_DNA"/>
</dbReference>
<evidence type="ECO:0000313" key="6">
    <source>
        <dbReference type="Proteomes" id="UP000677918"/>
    </source>
</evidence>
<dbReference type="InterPro" id="IPR029052">
    <property type="entry name" value="Metallo-depent_PP-like"/>
</dbReference>
<evidence type="ECO:0000259" key="3">
    <source>
        <dbReference type="Pfam" id="PF00149"/>
    </source>
</evidence>
<dbReference type="GO" id="GO:0000166">
    <property type="term" value="F:nucleotide binding"/>
    <property type="evidence" value="ECO:0007669"/>
    <property type="project" value="UniProtKB-KW"/>
</dbReference>
<dbReference type="RefSeq" id="WP_213414070.1">
    <property type="nucleotide sequence ID" value="NZ_BOVK01000076.1"/>
</dbReference>
<dbReference type="Gene3D" id="3.60.21.10">
    <property type="match status" value="1"/>
</dbReference>
<dbReference type="InterPro" id="IPR004843">
    <property type="entry name" value="Calcineurin-like_PHP"/>
</dbReference>
<keyword evidence="2" id="KW-0547">Nucleotide-binding</keyword>
<dbReference type="PANTHER" id="PTHR11575">
    <property type="entry name" value="5'-NUCLEOTIDASE-RELATED"/>
    <property type="match status" value="1"/>
</dbReference>
<dbReference type="CDD" id="cd00845">
    <property type="entry name" value="MPP_UshA_N_like"/>
    <property type="match status" value="1"/>
</dbReference>
<gene>
    <name evidence="5" type="ORF">XYCOK13_40970</name>
</gene>
<evidence type="ECO:0000256" key="2">
    <source>
        <dbReference type="RuleBase" id="RU362119"/>
    </source>
</evidence>
<feature type="domain" description="5'-Nucleotidase C-terminal" evidence="4">
    <location>
        <begin position="331"/>
        <end position="486"/>
    </location>
</feature>
<dbReference type="Gene3D" id="3.90.780.10">
    <property type="entry name" value="5'-Nucleotidase, C-terminal domain"/>
    <property type="match status" value="1"/>
</dbReference>
<keyword evidence="1" id="KW-0732">Signal</keyword>
<comment type="caution">
    <text evidence="5">The sequence shown here is derived from an EMBL/GenBank/DDBJ whole genome shotgun (WGS) entry which is preliminary data.</text>
</comment>
<sequence length="528" mass="58755">MKKYTNLIVIGVVLIAGLSYFAIRAINFQDLLVTVGYYDKKVTILNTADIHGHLRYNNVNGEYVTLGETYLEMGLALMKGLIDEERERNPNTLLLDSGDAFHGTPEAAVGQGAGLVEAMNLMGYDAMVPGNHEYNWDWNRAKEIEEEINFPMISANIFKDGEPAYQGHLVFEVDGLKIGVFGLTTKQFLQNMQVYDTTGITYEDPVKHAKEQIALLQEQNVDAIIFLSHLGDDMDKELVLEHGVEGIDFILSGHGHALYEKVEKINDTFIAEAGSYTTHLGVADMYFRNGKVDKVVWSIRQSADTSKEDPEIRAIAERYHALALEEGKRIVGTSPEVLDGLRWNVRTKETNFANLITDAMREVGEADITLFNGGGIRESIDQGEIDLYSISSALPFVNTLVTVELKGEVLYEAIEHGLKTWPYGASNGGFPQVSGISYKIDGSKPAGKRLVSITKDGQPLDRERTYKVAITDYLLSGGDGYDMLKDAKVLYRGELLSDMLAKYIESKEVVNPQIEGRIEVVNQRYADN</sequence>
<reference evidence="5" key="1">
    <citation type="submission" date="2021-04" db="EMBL/GenBank/DDBJ databases">
        <title>Draft genome sequence of Xylanibacillus composti strain K13.</title>
        <authorList>
            <person name="Uke A."/>
            <person name="Chhe C."/>
            <person name="Baramee S."/>
            <person name="Kosugi A."/>
        </authorList>
    </citation>
    <scope>NUCLEOTIDE SEQUENCE</scope>
    <source>
        <strain evidence="5">K13</strain>
    </source>
</reference>
<evidence type="ECO:0000259" key="4">
    <source>
        <dbReference type="Pfam" id="PF02872"/>
    </source>
</evidence>
<dbReference type="InterPro" id="IPR008334">
    <property type="entry name" value="5'-Nucleotdase_C"/>
</dbReference>
<dbReference type="GO" id="GO:0016787">
    <property type="term" value="F:hydrolase activity"/>
    <property type="evidence" value="ECO:0007669"/>
    <property type="project" value="UniProtKB-KW"/>
</dbReference>
<name>A0A8J4H8Y6_9BACL</name>